<dbReference type="Proteomes" id="UP000178759">
    <property type="component" value="Unassembled WGS sequence"/>
</dbReference>
<evidence type="ECO:0000313" key="1">
    <source>
        <dbReference type="EMBL" id="OGG24233.1"/>
    </source>
</evidence>
<gene>
    <name evidence="1" type="ORF">A3A79_03535</name>
</gene>
<name>A0A1F6AII3_9BACT</name>
<protein>
    <submittedName>
        <fullName evidence="1">Uncharacterized protein</fullName>
    </submittedName>
</protein>
<dbReference type="EMBL" id="MFJV01000001">
    <property type="protein sequence ID" value="OGG24233.1"/>
    <property type="molecule type" value="Genomic_DNA"/>
</dbReference>
<comment type="caution">
    <text evidence="1">The sequence shown here is derived from an EMBL/GenBank/DDBJ whole genome shotgun (WGS) entry which is preliminary data.</text>
</comment>
<reference evidence="1 2" key="1">
    <citation type="journal article" date="2016" name="Nat. Commun.">
        <title>Thousands of microbial genomes shed light on interconnected biogeochemical processes in an aquifer system.</title>
        <authorList>
            <person name="Anantharaman K."/>
            <person name="Brown C.T."/>
            <person name="Hug L.A."/>
            <person name="Sharon I."/>
            <person name="Castelle C.J."/>
            <person name="Probst A.J."/>
            <person name="Thomas B.C."/>
            <person name="Singh A."/>
            <person name="Wilkins M.J."/>
            <person name="Karaoz U."/>
            <person name="Brodie E.L."/>
            <person name="Williams K.H."/>
            <person name="Hubbard S.S."/>
            <person name="Banfield J.F."/>
        </authorList>
    </citation>
    <scope>NUCLEOTIDE SEQUENCE [LARGE SCALE GENOMIC DNA]</scope>
</reference>
<dbReference type="AlphaFoldDB" id="A0A1F6AII3"/>
<evidence type="ECO:0000313" key="2">
    <source>
        <dbReference type="Proteomes" id="UP000178759"/>
    </source>
</evidence>
<dbReference type="STRING" id="1798392.A3A79_03535"/>
<organism evidence="1 2">
    <name type="scientific">Candidatus Gottesmanbacteria bacterium RIFCSPLOWO2_01_FULL_43_11b</name>
    <dbReference type="NCBI Taxonomy" id="1798392"/>
    <lineage>
        <taxon>Bacteria</taxon>
        <taxon>Candidatus Gottesmaniibacteriota</taxon>
    </lineage>
</organism>
<sequence>MTIFEIQARIDEDDPRNPYRVVSSRELPPGEHTLTTTIASAIVEVTPDEHVIVDFGQSKGDFDIPILGTSREGTYEGEVGRVELKPKIAKTVIQLPRHLDNENALLVMRLKTRPKVGQIIA</sequence>
<accession>A0A1F6AII3</accession>
<proteinExistence type="predicted"/>